<name>A0ABV8GII6_9ACTN</name>
<keyword evidence="11" id="KW-1185">Reference proteome</keyword>
<feature type="transmembrane region" description="Helical" evidence="9">
    <location>
        <begin position="30"/>
        <end position="49"/>
    </location>
</feature>
<feature type="transmembrane region" description="Helical" evidence="9">
    <location>
        <begin position="302"/>
        <end position="326"/>
    </location>
</feature>
<evidence type="ECO:0000256" key="9">
    <source>
        <dbReference type="SAM" id="Phobius"/>
    </source>
</evidence>
<keyword evidence="5 9" id="KW-1133">Transmembrane helix</keyword>
<dbReference type="InterPro" id="IPR018584">
    <property type="entry name" value="GT87"/>
</dbReference>
<evidence type="ECO:0000256" key="7">
    <source>
        <dbReference type="ARBA" id="ARBA00024033"/>
    </source>
</evidence>
<evidence type="ECO:0000313" key="11">
    <source>
        <dbReference type="Proteomes" id="UP001595851"/>
    </source>
</evidence>
<evidence type="ECO:0000256" key="8">
    <source>
        <dbReference type="SAM" id="MobiDB-lite"/>
    </source>
</evidence>
<organism evidence="10 11">
    <name type="scientific">Nonomuraea purpurea</name>
    <dbReference type="NCBI Taxonomy" id="1849276"/>
    <lineage>
        <taxon>Bacteria</taxon>
        <taxon>Bacillati</taxon>
        <taxon>Actinomycetota</taxon>
        <taxon>Actinomycetes</taxon>
        <taxon>Streptosporangiales</taxon>
        <taxon>Streptosporangiaceae</taxon>
        <taxon>Nonomuraea</taxon>
    </lineage>
</organism>
<evidence type="ECO:0000256" key="4">
    <source>
        <dbReference type="ARBA" id="ARBA00022692"/>
    </source>
</evidence>
<keyword evidence="6 9" id="KW-0472">Membrane</keyword>
<reference evidence="11" key="1">
    <citation type="journal article" date="2019" name="Int. J. Syst. Evol. Microbiol.">
        <title>The Global Catalogue of Microorganisms (GCM) 10K type strain sequencing project: providing services to taxonomists for standard genome sequencing and annotation.</title>
        <authorList>
            <consortium name="The Broad Institute Genomics Platform"/>
            <consortium name="The Broad Institute Genome Sequencing Center for Infectious Disease"/>
            <person name="Wu L."/>
            <person name="Ma J."/>
        </authorList>
    </citation>
    <scope>NUCLEOTIDE SEQUENCE [LARGE SCALE GENOMIC DNA]</scope>
    <source>
        <strain evidence="11">TBRC 1276</strain>
    </source>
</reference>
<feature type="transmembrane region" description="Helical" evidence="9">
    <location>
        <begin position="175"/>
        <end position="202"/>
    </location>
</feature>
<dbReference type="RefSeq" id="WP_379532608.1">
    <property type="nucleotide sequence ID" value="NZ_JBHSBI010000023.1"/>
</dbReference>
<evidence type="ECO:0000256" key="6">
    <source>
        <dbReference type="ARBA" id="ARBA00023136"/>
    </source>
</evidence>
<dbReference type="EMBL" id="JBHSBI010000023">
    <property type="protein sequence ID" value="MFC4012709.1"/>
    <property type="molecule type" value="Genomic_DNA"/>
</dbReference>
<keyword evidence="4 9" id="KW-0812">Transmembrane</keyword>
<comment type="similarity">
    <text evidence="7">Belongs to the glycosyltransferase 87 family.</text>
</comment>
<feature type="transmembrane region" description="Helical" evidence="9">
    <location>
        <begin position="270"/>
        <end position="290"/>
    </location>
</feature>
<evidence type="ECO:0000256" key="2">
    <source>
        <dbReference type="ARBA" id="ARBA00022475"/>
    </source>
</evidence>
<comment type="subcellular location">
    <subcellularLocation>
        <location evidence="1">Cell membrane</location>
        <topology evidence="1">Multi-pass membrane protein</topology>
    </subcellularLocation>
</comment>
<feature type="compositionally biased region" description="Low complexity" evidence="8">
    <location>
        <begin position="389"/>
        <end position="405"/>
    </location>
</feature>
<evidence type="ECO:0000256" key="3">
    <source>
        <dbReference type="ARBA" id="ARBA00022679"/>
    </source>
</evidence>
<evidence type="ECO:0000256" key="1">
    <source>
        <dbReference type="ARBA" id="ARBA00004651"/>
    </source>
</evidence>
<feature type="transmembrane region" description="Helical" evidence="9">
    <location>
        <begin position="109"/>
        <end position="127"/>
    </location>
</feature>
<keyword evidence="3" id="KW-0808">Transferase</keyword>
<protein>
    <submittedName>
        <fullName evidence="10">Glycosyltransferase 87 family protein</fullName>
    </submittedName>
</protein>
<comment type="caution">
    <text evidence="10">The sequence shown here is derived from an EMBL/GenBank/DDBJ whole genome shotgun (WGS) entry which is preliminary data.</text>
</comment>
<dbReference type="Pfam" id="PF09594">
    <property type="entry name" value="GT87"/>
    <property type="match status" value="1"/>
</dbReference>
<gene>
    <name evidence="10" type="ORF">ACFOY2_36135</name>
</gene>
<dbReference type="Proteomes" id="UP001595851">
    <property type="component" value="Unassembled WGS sequence"/>
</dbReference>
<keyword evidence="2" id="KW-1003">Cell membrane</keyword>
<proteinExistence type="inferred from homology"/>
<sequence length="405" mass="44203">MNQPILTTLLLAAALALALAAERYQWRPSLRTTLAVAIGLRLIIVAIAAEGQWQPVDFVLSFKPAGEAILQHQDPVLATDGAWRFLPMIPYAYAALLAAHIPWEIAGRLVTVLADVVLVVLVGKLAGPGQEALRRFQYACAPLAVMVAAIHGQVEPVSLVFLVAAYLAARSDRGLAAGVLFGLALSAKSWPIVLVPVLLLMLTTWRQRVIATLACGAVPLLFLLTLPLGAGTPISRLPEVITMLRWVRPIVGEWGWTAWLTGGNWALEPTYATVGQWLIYLVLAAVLWLWRRADPVDLTSAMLLAFMVVTPRLGAQYLLWFVPFLIARPTRTSHLALAACSLWAGLGYIYLTQDHATWASLHPWWAMSSILILPLLAMAIPWQRRTTSSDDTPSQSSATQLAQAR</sequence>
<accession>A0ABV8GII6</accession>
<evidence type="ECO:0000313" key="10">
    <source>
        <dbReference type="EMBL" id="MFC4012709.1"/>
    </source>
</evidence>
<feature type="transmembrane region" description="Helical" evidence="9">
    <location>
        <begin position="139"/>
        <end position="169"/>
    </location>
</feature>
<evidence type="ECO:0000256" key="5">
    <source>
        <dbReference type="ARBA" id="ARBA00022989"/>
    </source>
</evidence>
<feature type="transmembrane region" description="Helical" evidence="9">
    <location>
        <begin position="332"/>
        <end position="351"/>
    </location>
</feature>
<feature type="transmembrane region" description="Helical" evidence="9">
    <location>
        <begin position="363"/>
        <end position="382"/>
    </location>
</feature>
<feature type="transmembrane region" description="Helical" evidence="9">
    <location>
        <begin position="209"/>
        <end position="230"/>
    </location>
</feature>
<feature type="region of interest" description="Disordered" evidence="8">
    <location>
        <begin position="386"/>
        <end position="405"/>
    </location>
</feature>